<evidence type="ECO:0000259" key="1">
    <source>
        <dbReference type="Pfam" id="PF00534"/>
    </source>
</evidence>
<accession>Q7WYR9</accession>
<dbReference type="PANTHER" id="PTHR46401:SF8">
    <property type="entry name" value="BLL6006 PROTEIN"/>
    <property type="match status" value="1"/>
</dbReference>
<keyword evidence="2" id="KW-0808">Transferase</keyword>
<dbReference type="EMBL" id="AJ571701">
    <property type="protein sequence ID" value="CAE00208.1"/>
    <property type="molecule type" value="Genomic_DNA"/>
</dbReference>
<evidence type="ECO:0000313" key="2">
    <source>
        <dbReference type="EMBL" id="CAE00208.1"/>
    </source>
</evidence>
<dbReference type="PANTHER" id="PTHR46401">
    <property type="entry name" value="GLYCOSYLTRANSFERASE WBBK-RELATED"/>
    <property type="match status" value="1"/>
</dbReference>
<dbReference type="Gene3D" id="3.40.50.2000">
    <property type="entry name" value="Glycogen Phosphorylase B"/>
    <property type="match status" value="1"/>
</dbReference>
<dbReference type="AlphaFoldDB" id="Q7WYR9"/>
<dbReference type="SUPFAM" id="SSF53756">
    <property type="entry name" value="UDP-Glycosyltransferase/glycogen phosphorylase"/>
    <property type="match status" value="1"/>
</dbReference>
<dbReference type="InterPro" id="IPR001296">
    <property type="entry name" value="Glyco_trans_1"/>
</dbReference>
<reference evidence="2" key="1">
    <citation type="submission" date="2003-05" db="EMBL/GenBank/DDBJ databases">
        <title>DNA region of Rhizobium leguminosarum bv. viciae 3841 involved in lipopolysaccharide O-chain biosynthesis.</title>
        <authorList>
            <person name="Kannenberg E.L."/>
            <person name="Mueller P."/>
            <person name="Brewin N.J."/>
            <person name="Schmitz S."/>
        </authorList>
    </citation>
    <scope>NUCLEOTIDE SEQUENCE</scope>
</reference>
<dbReference type="GO" id="GO:0016757">
    <property type="term" value="F:glycosyltransferase activity"/>
    <property type="evidence" value="ECO:0007669"/>
    <property type="project" value="InterPro"/>
</dbReference>
<proteinExistence type="predicted"/>
<dbReference type="Pfam" id="PF00534">
    <property type="entry name" value="Glycos_transf_1"/>
    <property type="match status" value="1"/>
</dbReference>
<feature type="domain" description="Glycosyl transferase family 1" evidence="1">
    <location>
        <begin position="205"/>
        <end position="326"/>
    </location>
</feature>
<sequence length="431" mass="48765">MTRIAFTMIGGKNWTGGYNYLINLARLLSADQSRALTPVMFFGTDVDEEDITPFAALNCVEVVRSPLFNRSRSFRSLLTGLVTGADWRVRKLFRTHRIDVVFEVAQFFGFNLGIPAIAWIPDFQHRFLPHLFSKLGYWKRDIGFRIQVLGKREIMLSSEDSRVSCEVFYPSSRGRTHVVRFAVPPKGVIVPAAARALADKYGLPERYIFLPNQFWQHKNHLLVVEALTILRRRGQDVTVVACGSQSDPRDPSYFPRVKAAIDSSGLSSNFILLGLIPYGDLAPLATASMALLNPSLFEGWSTTVEEALSWGVPLILSDLDVNREQAAKPPYFSIAMTRRRLQTHLLRQICLRRIFCSNGRRRHRPSLMNASTVSSLISMRLFNRLPPNAGSKPPKKARGPRLYPPATKVSVNARTENFNHHRCLQQRSHDC</sequence>
<protein>
    <submittedName>
        <fullName evidence="2">Putative alpha-glycosyltransferase</fullName>
    </submittedName>
</protein>
<name>Q7WYR9_RHIJ3</name>
<organism evidence="2">
    <name type="scientific">Rhizobium johnstonii (strain DSM 114642 / LMG 32736 / 3841)</name>
    <name type="common">Rhizobium leguminosarum bv. viciae</name>
    <dbReference type="NCBI Taxonomy" id="216596"/>
    <lineage>
        <taxon>Bacteria</taxon>
        <taxon>Pseudomonadati</taxon>
        <taxon>Pseudomonadota</taxon>
        <taxon>Alphaproteobacteria</taxon>
        <taxon>Hyphomicrobiales</taxon>
        <taxon>Rhizobiaceae</taxon>
        <taxon>Rhizobium/Agrobacterium group</taxon>
        <taxon>Rhizobium</taxon>
        <taxon>Rhizobium johnstonii</taxon>
    </lineage>
</organism>
<dbReference type="CAZy" id="GT4">
    <property type="family name" value="Glycosyltransferase Family 4"/>
</dbReference>